<organism evidence="1 2">
    <name type="scientific">Trichostrongylus colubriformis</name>
    <name type="common">Black scour worm</name>
    <dbReference type="NCBI Taxonomy" id="6319"/>
    <lineage>
        <taxon>Eukaryota</taxon>
        <taxon>Metazoa</taxon>
        <taxon>Ecdysozoa</taxon>
        <taxon>Nematoda</taxon>
        <taxon>Chromadorea</taxon>
        <taxon>Rhabditida</taxon>
        <taxon>Rhabditina</taxon>
        <taxon>Rhabditomorpha</taxon>
        <taxon>Strongyloidea</taxon>
        <taxon>Trichostrongylidae</taxon>
        <taxon>Trichostrongylus</taxon>
    </lineage>
</organism>
<dbReference type="Proteomes" id="UP001331761">
    <property type="component" value="Unassembled WGS sequence"/>
</dbReference>
<dbReference type="AlphaFoldDB" id="A0AAN8IMA9"/>
<accession>A0AAN8IMA9</accession>
<name>A0AAN8IMA9_TRICO</name>
<dbReference type="EMBL" id="WIXE01007954">
    <property type="protein sequence ID" value="KAK5979814.1"/>
    <property type="molecule type" value="Genomic_DNA"/>
</dbReference>
<evidence type="ECO:0000313" key="2">
    <source>
        <dbReference type="Proteomes" id="UP001331761"/>
    </source>
</evidence>
<feature type="non-terminal residue" evidence="1">
    <location>
        <position position="58"/>
    </location>
</feature>
<sequence>MPRQKSTSRRFNVTAASLDAFVTQLCFLQRFRGKMNRSPICVKSNNVADSSKYDSPIS</sequence>
<evidence type="ECO:0000313" key="1">
    <source>
        <dbReference type="EMBL" id="KAK5979814.1"/>
    </source>
</evidence>
<gene>
    <name evidence="1" type="ORF">GCK32_020855</name>
</gene>
<reference evidence="1 2" key="1">
    <citation type="submission" date="2019-10" db="EMBL/GenBank/DDBJ databases">
        <title>Assembly and Annotation for the nematode Trichostrongylus colubriformis.</title>
        <authorList>
            <person name="Martin J."/>
        </authorList>
    </citation>
    <scope>NUCLEOTIDE SEQUENCE [LARGE SCALE GENOMIC DNA]</scope>
    <source>
        <strain evidence="1">G859</strain>
        <tissue evidence="1">Whole worm</tissue>
    </source>
</reference>
<proteinExistence type="predicted"/>
<keyword evidence="2" id="KW-1185">Reference proteome</keyword>
<protein>
    <submittedName>
        <fullName evidence="1">Uncharacterized protein</fullName>
    </submittedName>
</protein>
<comment type="caution">
    <text evidence="1">The sequence shown here is derived from an EMBL/GenBank/DDBJ whole genome shotgun (WGS) entry which is preliminary data.</text>
</comment>